<dbReference type="Proteomes" id="UP001145114">
    <property type="component" value="Unassembled WGS sequence"/>
</dbReference>
<evidence type="ECO:0000313" key="2">
    <source>
        <dbReference type="Proteomes" id="UP001145114"/>
    </source>
</evidence>
<protein>
    <submittedName>
        <fullName evidence="1">Uncharacterized protein</fullName>
    </submittedName>
</protein>
<organism evidence="1 2">
    <name type="scientific">Spiromyces aspiralis</name>
    <dbReference type="NCBI Taxonomy" id="68401"/>
    <lineage>
        <taxon>Eukaryota</taxon>
        <taxon>Fungi</taxon>
        <taxon>Fungi incertae sedis</taxon>
        <taxon>Zoopagomycota</taxon>
        <taxon>Kickxellomycotina</taxon>
        <taxon>Kickxellomycetes</taxon>
        <taxon>Kickxellales</taxon>
        <taxon>Kickxellaceae</taxon>
        <taxon>Spiromyces</taxon>
    </lineage>
</organism>
<comment type="caution">
    <text evidence="1">The sequence shown here is derived from an EMBL/GenBank/DDBJ whole genome shotgun (WGS) entry which is preliminary data.</text>
</comment>
<proteinExistence type="predicted"/>
<name>A0ACC1HPW3_9FUNG</name>
<keyword evidence="2" id="KW-1185">Reference proteome</keyword>
<accession>A0ACC1HPW3</accession>
<feature type="non-terminal residue" evidence="1">
    <location>
        <position position="216"/>
    </location>
</feature>
<gene>
    <name evidence="1" type="ORF">EV182_006324</name>
</gene>
<dbReference type="EMBL" id="JAMZIH010002565">
    <property type="protein sequence ID" value="KAJ1677366.1"/>
    <property type="molecule type" value="Genomic_DNA"/>
</dbReference>
<evidence type="ECO:0000313" key="1">
    <source>
        <dbReference type="EMBL" id="KAJ1677366.1"/>
    </source>
</evidence>
<reference evidence="1" key="1">
    <citation type="submission" date="2022-06" db="EMBL/GenBank/DDBJ databases">
        <title>Phylogenomic reconstructions and comparative analyses of Kickxellomycotina fungi.</title>
        <authorList>
            <person name="Reynolds N.K."/>
            <person name="Stajich J.E."/>
            <person name="Barry K."/>
            <person name="Grigoriev I.V."/>
            <person name="Crous P."/>
            <person name="Smith M.E."/>
        </authorList>
    </citation>
    <scope>NUCLEOTIDE SEQUENCE</scope>
    <source>
        <strain evidence="1">RSA 2271</strain>
    </source>
</reference>
<sequence length="216" mass="22991">MGSLAGSTVRVPTLFPQSLATITETRAWRILLRIRSSRFAVVFVSTLAIFTDALTCGIIVPAMPDLLQDKLGLSSSANGVLFGMFGLGIIVGAIVSSIISDRFNIRRSPMIFGLIGLGVSSGLFAVSSAFWQLVLARIAQGISSGVSWAIGLSMVADVYPGDKIGQPMGIVFMGYTLGYLGGPIFGGFLYEYGGMRAIAIFIACFVFVDLIFRLLL</sequence>